<feature type="domain" description="Transcription elongation factor GreA/GreB C-terminal" evidence="7">
    <location>
        <begin position="82"/>
        <end position="152"/>
    </location>
</feature>
<comment type="caution">
    <text evidence="9">The sequence shown here is derived from an EMBL/GenBank/DDBJ whole genome shotgun (WGS) entry which is preliminary data.</text>
</comment>
<evidence type="ECO:0000256" key="3">
    <source>
        <dbReference type="ARBA" id="ARBA00023015"/>
    </source>
</evidence>
<dbReference type="Proteomes" id="UP000229554">
    <property type="component" value="Unassembled WGS sequence"/>
</dbReference>
<dbReference type="InterPro" id="IPR018151">
    <property type="entry name" value="TF_GreA/GreB_CS"/>
</dbReference>
<dbReference type="GO" id="GO:0003677">
    <property type="term" value="F:DNA binding"/>
    <property type="evidence" value="ECO:0007669"/>
    <property type="project" value="UniProtKB-KW"/>
</dbReference>
<comment type="similarity">
    <text evidence="1">Belongs to the GreA/GreB family.</text>
</comment>
<keyword evidence="3" id="KW-0805">Transcription regulation</keyword>
<organism evidence="9 10">
    <name type="scientific">Candidatus Roizmanbacteria bacterium CG10_big_fil_rev_8_21_14_0_10_39_6</name>
    <dbReference type="NCBI Taxonomy" id="1974853"/>
    <lineage>
        <taxon>Bacteria</taxon>
        <taxon>Candidatus Roizmaniibacteriota</taxon>
    </lineage>
</organism>
<dbReference type="Gene3D" id="1.10.287.180">
    <property type="entry name" value="Transcription elongation factor, GreA/GreB, N-terminal domain"/>
    <property type="match status" value="1"/>
</dbReference>
<evidence type="ECO:0000256" key="2">
    <source>
        <dbReference type="ARBA" id="ARBA00013729"/>
    </source>
</evidence>
<evidence type="ECO:0000259" key="8">
    <source>
        <dbReference type="Pfam" id="PF03449"/>
    </source>
</evidence>
<name>A0A2M8KR06_9BACT</name>
<dbReference type="Gene3D" id="3.10.50.30">
    <property type="entry name" value="Transcription elongation factor, GreA/GreB, C-terminal domain"/>
    <property type="match status" value="1"/>
</dbReference>
<dbReference type="PANTHER" id="PTHR30437:SF4">
    <property type="entry name" value="TRANSCRIPTION ELONGATION FACTOR GREA"/>
    <property type="match status" value="1"/>
</dbReference>
<evidence type="ECO:0000256" key="4">
    <source>
        <dbReference type="ARBA" id="ARBA00023125"/>
    </source>
</evidence>
<keyword evidence="9" id="KW-0251">Elongation factor</keyword>
<keyword evidence="5" id="KW-0804">Transcription</keyword>
<dbReference type="InterPro" id="IPR001437">
    <property type="entry name" value="Tscrpt_elong_fac_GreA/B_C"/>
</dbReference>
<feature type="domain" description="Transcription elongation factor GreA/GreB N-terminal" evidence="8">
    <location>
        <begin position="7"/>
        <end position="75"/>
    </location>
</feature>
<keyword evidence="4" id="KW-0238">DNA-binding</keyword>
<dbReference type="Pfam" id="PF03449">
    <property type="entry name" value="GreA_GreB_N"/>
    <property type="match status" value="1"/>
</dbReference>
<evidence type="ECO:0000313" key="10">
    <source>
        <dbReference type="Proteomes" id="UP000229554"/>
    </source>
</evidence>
<sequence length="152" mass="17041">MNNNNLILTPQGKKKLEDELLALRTKRPLALEELQRARAMGDLKENSAYQAARSHLTDIDRHIIKRELMLRRSTVVEKQDIETIQIGSVVTVQNGSFEMIVTIVGESEADPKKKHISHGSPLAKALLGKKKGEQARLTTETTVIEYSIIDIT</sequence>
<evidence type="ECO:0000256" key="6">
    <source>
        <dbReference type="ARBA" id="ARBA00030776"/>
    </source>
</evidence>
<reference evidence="10" key="1">
    <citation type="submission" date="2017-09" db="EMBL/GenBank/DDBJ databases">
        <title>Depth-based differentiation of microbial function through sediment-hosted aquifers and enrichment of novel symbionts in the deep terrestrial subsurface.</title>
        <authorList>
            <person name="Probst A.J."/>
            <person name="Ladd B."/>
            <person name="Jarett J.K."/>
            <person name="Geller-Mcgrath D.E."/>
            <person name="Sieber C.M.K."/>
            <person name="Emerson J.B."/>
            <person name="Anantharaman K."/>
            <person name="Thomas B.C."/>
            <person name="Malmstrom R."/>
            <person name="Stieglmeier M."/>
            <person name="Klingl A."/>
            <person name="Woyke T."/>
            <person name="Ryan C.M."/>
            <person name="Banfield J.F."/>
        </authorList>
    </citation>
    <scope>NUCLEOTIDE SEQUENCE [LARGE SCALE GENOMIC DNA]</scope>
</reference>
<dbReference type="PROSITE" id="PS00830">
    <property type="entry name" value="GREAB_2"/>
    <property type="match status" value="1"/>
</dbReference>
<dbReference type="Pfam" id="PF01272">
    <property type="entry name" value="GreA_GreB"/>
    <property type="match status" value="1"/>
</dbReference>
<dbReference type="InterPro" id="IPR022691">
    <property type="entry name" value="Tscrpt_elong_fac_GreA/B_N"/>
</dbReference>
<protein>
    <recommendedName>
        <fullName evidence="2">Transcription elongation factor GreA</fullName>
    </recommendedName>
    <alternativeName>
        <fullName evidence="6">Transcript cleavage factor GreA</fullName>
    </alternativeName>
</protein>
<dbReference type="GO" id="GO:0032784">
    <property type="term" value="P:regulation of DNA-templated transcription elongation"/>
    <property type="evidence" value="ECO:0007669"/>
    <property type="project" value="InterPro"/>
</dbReference>
<dbReference type="InterPro" id="IPR023459">
    <property type="entry name" value="Tscrpt_elong_fac_GreA/B_fam"/>
</dbReference>
<dbReference type="EMBL" id="PFED01000222">
    <property type="protein sequence ID" value="PJE62343.1"/>
    <property type="molecule type" value="Genomic_DNA"/>
</dbReference>
<dbReference type="PIRSF" id="PIRSF006092">
    <property type="entry name" value="GreA_GreB"/>
    <property type="match status" value="1"/>
</dbReference>
<gene>
    <name evidence="9" type="ORF">COU88_05505</name>
</gene>
<dbReference type="InterPro" id="IPR036805">
    <property type="entry name" value="Tscrpt_elong_fac_GreA/B_N_sf"/>
</dbReference>
<accession>A0A2M8KR06</accession>
<proteinExistence type="inferred from homology"/>
<dbReference type="GO" id="GO:0006354">
    <property type="term" value="P:DNA-templated transcription elongation"/>
    <property type="evidence" value="ECO:0007669"/>
    <property type="project" value="TreeGrafter"/>
</dbReference>
<evidence type="ECO:0000313" key="9">
    <source>
        <dbReference type="EMBL" id="PJE62343.1"/>
    </source>
</evidence>
<dbReference type="InterPro" id="IPR036953">
    <property type="entry name" value="GreA/GreB_C_sf"/>
</dbReference>
<dbReference type="AlphaFoldDB" id="A0A2M8KR06"/>
<dbReference type="PANTHER" id="PTHR30437">
    <property type="entry name" value="TRANSCRIPTION ELONGATION FACTOR GREA"/>
    <property type="match status" value="1"/>
</dbReference>
<dbReference type="GO" id="GO:0003746">
    <property type="term" value="F:translation elongation factor activity"/>
    <property type="evidence" value="ECO:0007669"/>
    <property type="project" value="UniProtKB-KW"/>
</dbReference>
<dbReference type="SUPFAM" id="SSF46557">
    <property type="entry name" value="GreA transcript cleavage protein, N-terminal domain"/>
    <property type="match status" value="1"/>
</dbReference>
<keyword evidence="9" id="KW-0648">Protein biosynthesis</keyword>
<evidence type="ECO:0000256" key="1">
    <source>
        <dbReference type="ARBA" id="ARBA00008213"/>
    </source>
</evidence>
<evidence type="ECO:0000259" key="7">
    <source>
        <dbReference type="Pfam" id="PF01272"/>
    </source>
</evidence>
<dbReference type="GO" id="GO:0070063">
    <property type="term" value="F:RNA polymerase binding"/>
    <property type="evidence" value="ECO:0007669"/>
    <property type="project" value="InterPro"/>
</dbReference>
<dbReference type="FunFam" id="1.10.287.180:FF:000001">
    <property type="entry name" value="Transcription elongation factor GreA"/>
    <property type="match status" value="1"/>
</dbReference>
<evidence type="ECO:0000256" key="5">
    <source>
        <dbReference type="ARBA" id="ARBA00023163"/>
    </source>
</evidence>
<dbReference type="SUPFAM" id="SSF54534">
    <property type="entry name" value="FKBP-like"/>
    <property type="match status" value="1"/>
</dbReference>